<reference evidence="3" key="1">
    <citation type="submission" date="2020-11" db="EMBL/GenBank/DDBJ databases">
        <authorList>
            <consortium name="DOE Joint Genome Institute"/>
            <person name="Ahrendt S."/>
            <person name="Riley R."/>
            <person name="Andreopoulos W."/>
            <person name="Labutti K."/>
            <person name="Pangilinan J."/>
            <person name="Ruiz-Duenas F.J."/>
            <person name="Barrasa J.M."/>
            <person name="Sanchez-Garcia M."/>
            <person name="Camarero S."/>
            <person name="Miyauchi S."/>
            <person name="Serrano A."/>
            <person name="Linde D."/>
            <person name="Babiker R."/>
            <person name="Drula E."/>
            <person name="Ayuso-Fernandez I."/>
            <person name="Pacheco R."/>
            <person name="Padilla G."/>
            <person name="Ferreira P."/>
            <person name="Barriuso J."/>
            <person name="Kellner H."/>
            <person name="Castanera R."/>
            <person name="Alfaro M."/>
            <person name="Ramirez L."/>
            <person name="Pisabarro A.G."/>
            <person name="Kuo A."/>
            <person name="Tritt A."/>
            <person name="Lipzen A."/>
            <person name="He G."/>
            <person name="Yan M."/>
            <person name="Ng V."/>
            <person name="Cullen D."/>
            <person name="Martin F."/>
            <person name="Rosso M.-N."/>
            <person name="Henrissat B."/>
            <person name="Hibbett D."/>
            <person name="Martinez A.T."/>
            <person name="Grigoriev I.V."/>
        </authorList>
    </citation>
    <scope>NUCLEOTIDE SEQUENCE</scope>
    <source>
        <strain evidence="3">CIRM-BRFM 674</strain>
    </source>
</reference>
<feature type="region of interest" description="Disordered" evidence="1">
    <location>
        <begin position="456"/>
        <end position="482"/>
    </location>
</feature>
<evidence type="ECO:0000313" key="3">
    <source>
        <dbReference type="EMBL" id="KAF9475084.1"/>
    </source>
</evidence>
<evidence type="ECO:0000256" key="1">
    <source>
        <dbReference type="SAM" id="MobiDB-lite"/>
    </source>
</evidence>
<comment type="caution">
    <text evidence="3">The sequence shown here is derived from an EMBL/GenBank/DDBJ whole genome shotgun (WGS) entry which is preliminary data.</text>
</comment>
<keyword evidence="4" id="KW-1185">Reference proteome</keyword>
<feature type="transmembrane region" description="Helical" evidence="2">
    <location>
        <begin position="306"/>
        <end position="328"/>
    </location>
</feature>
<keyword evidence="2" id="KW-1133">Transmembrane helix</keyword>
<feature type="transmembrane region" description="Helical" evidence="2">
    <location>
        <begin position="122"/>
        <end position="140"/>
    </location>
</feature>
<dbReference type="EMBL" id="MU155348">
    <property type="protein sequence ID" value="KAF9475084.1"/>
    <property type="molecule type" value="Genomic_DNA"/>
</dbReference>
<keyword evidence="2" id="KW-0812">Transmembrane</keyword>
<name>A0A9P5YTC3_9AGAR</name>
<accession>A0A9P5YTC3</accession>
<feature type="transmembrane region" description="Helical" evidence="2">
    <location>
        <begin position="152"/>
        <end position="170"/>
    </location>
</feature>
<keyword evidence="2" id="KW-0472">Membrane</keyword>
<evidence type="ECO:0000313" key="4">
    <source>
        <dbReference type="Proteomes" id="UP000807469"/>
    </source>
</evidence>
<proteinExistence type="predicted"/>
<dbReference type="Proteomes" id="UP000807469">
    <property type="component" value="Unassembled WGS sequence"/>
</dbReference>
<feature type="transmembrane region" description="Helical" evidence="2">
    <location>
        <begin position="36"/>
        <end position="57"/>
    </location>
</feature>
<organism evidence="3 4">
    <name type="scientific">Pholiota conissans</name>
    <dbReference type="NCBI Taxonomy" id="109636"/>
    <lineage>
        <taxon>Eukaryota</taxon>
        <taxon>Fungi</taxon>
        <taxon>Dikarya</taxon>
        <taxon>Basidiomycota</taxon>
        <taxon>Agaricomycotina</taxon>
        <taxon>Agaricomycetes</taxon>
        <taxon>Agaricomycetidae</taxon>
        <taxon>Agaricales</taxon>
        <taxon>Agaricineae</taxon>
        <taxon>Strophariaceae</taxon>
        <taxon>Pholiota</taxon>
    </lineage>
</organism>
<sequence>MWDILWGCLATIFACSWVSVHPNIPPASAKWWKVGLIRLELMIWTIIAPELIMFWAARQWMGARQVAKRYKERGWTKTHGYFIQMGGFILVDGNVKKEVLSIEYFNDLCDRRRYSRPQQGDALSKGLVIIQTTWFITQFVGRILQGLSGTQLELMTLGFAALNGFMYFFWWNKPLDVRLPVMIHLVNPTASSVRVATCDTIGSAIKSISTVAASEKPNTRPSWLASLSAKLSKTAWQRIQIFYLKQHQILRGRLSVPIWYASGITAVNIRLVSVCVAAIGVIFGAIHCIGWNLIFPSTLERQLWRMSSLVISIYPALTVLAIVPTSIFRDVFQIEQHKFGIYDAERYSVATFVNMDLNLYLLFAGTCISSRCPNGASRGRCDYRNLPIKTVIAETATRHSSNTMEIVQQEIHTFSSSRLGSFEPLSCTFHRRETALPLPHLKHGVALMARATNGPESRKAARIAEAKAGREVEDTMEGEESE</sequence>
<feature type="compositionally biased region" description="Basic and acidic residues" evidence="1">
    <location>
        <begin position="456"/>
        <end position="473"/>
    </location>
</feature>
<evidence type="ECO:0000256" key="2">
    <source>
        <dbReference type="SAM" id="Phobius"/>
    </source>
</evidence>
<feature type="transmembrane region" description="Helical" evidence="2">
    <location>
        <begin position="271"/>
        <end position="294"/>
    </location>
</feature>
<dbReference type="PANTHER" id="PTHR35043">
    <property type="entry name" value="TRANSCRIPTION FACTOR DOMAIN-CONTAINING PROTEIN"/>
    <property type="match status" value="1"/>
</dbReference>
<protein>
    <submittedName>
        <fullName evidence="3">Uncharacterized protein</fullName>
    </submittedName>
</protein>
<dbReference type="OrthoDB" id="9451547at2759"/>
<gene>
    <name evidence="3" type="ORF">BDN70DRAFT_958075</name>
</gene>
<dbReference type="PANTHER" id="PTHR35043:SF7">
    <property type="entry name" value="TRANSCRIPTION FACTOR DOMAIN-CONTAINING PROTEIN"/>
    <property type="match status" value="1"/>
</dbReference>
<dbReference type="AlphaFoldDB" id="A0A9P5YTC3"/>